<evidence type="ECO:0000256" key="4">
    <source>
        <dbReference type="ARBA" id="ARBA00023136"/>
    </source>
</evidence>
<gene>
    <name evidence="8" type="ORF">ACEZDJ_06380</name>
</gene>
<name>A0ABV6UHJ2_9ACTN</name>
<evidence type="ECO:0000313" key="8">
    <source>
        <dbReference type="EMBL" id="MFC1400907.1"/>
    </source>
</evidence>
<sequence length="240" mass="25636">MITLTRLEILRVLRNRRYLVFTIVMPVGLYLLMVSAYSGVDTLGGVSVKAYFMVTMATLGTVSASMNTNATRIALERKSGWARQLRLTALPGYGYVVAKIAATAASTLPAIVITFAVGYSEGVRLAAGNWLLLGLVLWVGGFVFAALGVALGYSAGPDSLQPIVMIVYMALLMLGGTYFQFTGSMANFAKWTPLALYNQLGRVAQAGGSMSGGELTAILAYAAAFAALASFLYRRDRREA</sequence>
<keyword evidence="2 6" id="KW-0812">Transmembrane</keyword>
<dbReference type="PIRSF" id="PIRSF006648">
    <property type="entry name" value="DrrB"/>
    <property type="match status" value="1"/>
</dbReference>
<dbReference type="Pfam" id="PF01061">
    <property type="entry name" value="ABC2_membrane"/>
    <property type="match status" value="1"/>
</dbReference>
<proteinExistence type="predicted"/>
<feature type="transmembrane region" description="Helical" evidence="6">
    <location>
        <begin position="130"/>
        <end position="151"/>
    </location>
</feature>
<dbReference type="InterPro" id="IPR013525">
    <property type="entry name" value="ABC2_TM"/>
</dbReference>
<evidence type="ECO:0000259" key="7">
    <source>
        <dbReference type="Pfam" id="PF01061"/>
    </source>
</evidence>
<keyword evidence="3 6" id="KW-1133">Transmembrane helix</keyword>
<evidence type="ECO:0000256" key="5">
    <source>
        <dbReference type="ARBA" id="ARBA00023251"/>
    </source>
</evidence>
<reference evidence="8 9" key="1">
    <citation type="submission" date="2024-09" db="EMBL/GenBank/DDBJ databases">
        <authorList>
            <person name="Lee S.D."/>
        </authorList>
    </citation>
    <scope>NUCLEOTIDE SEQUENCE [LARGE SCALE GENOMIC DNA]</scope>
    <source>
        <strain evidence="8 9">N1-5</strain>
    </source>
</reference>
<comment type="caution">
    <text evidence="8">The sequence shown here is derived from an EMBL/GenBank/DDBJ whole genome shotgun (WGS) entry which is preliminary data.</text>
</comment>
<keyword evidence="5" id="KW-0046">Antibiotic resistance</keyword>
<feature type="transmembrane region" description="Helical" evidence="6">
    <location>
        <begin position="18"/>
        <end position="38"/>
    </location>
</feature>
<protein>
    <submittedName>
        <fullName evidence="8">ABC transporter permease</fullName>
    </submittedName>
</protein>
<dbReference type="PANTHER" id="PTHR43229">
    <property type="entry name" value="NODULATION PROTEIN J"/>
    <property type="match status" value="1"/>
</dbReference>
<accession>A0ABV6UHJ2</accession>
<feature type="transmembrane region" description="Helical" evidence="6">
    <location>
        <begin position="163"/>
        <end position="181"/>
    </location>
</feature>
<dbReference type="InterPro" id="IPR051784">
    <property type="entry name" value="Nod_factor_ABC_transporter"/>
</dbReference>
<dbReference type="PANTHER" id="PTHR43229:SF3">
    <property type="entry name" value="ABC-TYPE MULTIDRUG TRANSPORT SYSTEM, PERMEASE COMPONENT"/>
    <property type="match status" value="1"/>
</dbReference>
<comment type="subcellular location">
    <subcellularLocation>
        <location evidence="1">Membrane</location>
        <topology evidence="1">Multi-pass membrane protein</topology>
    </subcellularLocation>
</comment>
<organism evidence="8 9">
    <name type="scientific">Streptacidiphilus cavernicola</name>
    <dbReference type="NCBI Taxonomy" id="3342716"/>
    <lineage>
        <taxon>Bacteria</taxon>
        <taxon>Bacillati</taxon>
        <taxon>Actinomycetota</taxon>
        <taxon>Actinomycetes</taxon>
        <taxon>Kitasatosporales</taxon>
        <taxon>Streptomycetaceae</taxon>
        <taxon>Streptacidiphilus</taxon>
    </lineage>
</organism>
<dbReference type="EMBL" id="JBHEZZ010000003">
    <property type="protein sequence ID" value="MFC1400907.1"/>
    <property type="molecule type" value="Genomic_DNA"/>
</dbReference>
<evidence type="ECO:0000256" key="6">
    <source>
        <dbReference type="SAM" id="Phobius"/>
    </source>
</evidence>
<feature type="transmembrane region" description="Helical" evidence="6">
    <location>
        <begin position="96"/>
        <end position="118"/>
    </location>
</feature>
<dbReference type="Proteomes" id="UP001592528">
    <property type="component" value="Unassembled WGS sequence"/>
</dbReference>
<evidence type="ECO:0000256" key="1">
    <source>
        <dbReference type="ARBA" id="ARBA00004141"/>
    </source>
</evidence>
<feature type="domain" description="ABC-2 type transporter transmembrane" evidence="7">
    <location>
        <begin position="3"/>
        <end position="192"/>
    </location>
</feature>
<feature type="transmembrane region" description="Helical" evidence="6">
    <location>
        <begin position="50"/>
        <end position="75"/>
    </location>
</feature>
<dbReference type="InterPro" id="IPR000412">
    <property type="entry name" value="ABC_2_transport"/>
</dbReference>
<evidence type="ECO:0000256" key="2">
    <source>
        <dbReference type="ARBA" id="ARBA00022692"/>
    </source>
</evidence>
<evidence type="ECO:0000256" key="3">
    <source>
        <dbReference type="ARBA" id="ARBA00022989"/>
    </source>
</evidence>
<dbReference type="RefSeq" id="WP_030257712.1">
    <property type="nucleotide sequence ID" value="NZ_JBHEZZ010000003.1"/>
</dbReference>
<feature type="transmembrane region" description="Helical" evidence="6">
    <location>
        <begin position="215"/>
        <end position="233"/>
    </location>
</feature>
<keyword evidence="9" id="KW-1185">Reference proteome</keyword>
<evidence type="ECO:0000313" key="9">
    <source>
        <dbReference type="Proteomes" id="UP001592528"/>
    </source>
</evidence>
<keyword evidence="4 6" id="KW-0472">Membrane</keyword>